<feature type="compositionally biased region" description="Low complexity" evidence="1">
    <location>
        <begin position="135"/>
        <end position="172"/>
    </location>
</feature>
<dbReference type="RefSeq" id="WP_051802209.1">
    <property type="nucleotide sequence ID" value="NZ_AP023354.1"/>
</dbReference>
<feature type="region of interest" description="Disordered" evidence="1">
    <location>
        <begin position="130"/>
        <end position="185"/>
    </location>
</feature>
<accession>A0A810L3M7</accession>
<keyword evidence="4" id="KW-1185">Reference proteome</keyword>
<organism evidence="3 4">
    <name type="scientific">Actinocatenispora sera</name>
    <dbReference type="NCBI Taxonomy" id="390989"/>
    <lineage>
        <taxon>Bacteria</taxon>
        <taxon>Bacillati</taxon>
        <taxon>Actinomycetota</taxon>
        <taxon>Actinomycetes</taxon>
        <taxon>Micromonosporales</taxon>
        <taxon>Micromonosporaceae</taxon>
        <taxon>Actinocatenispora</taxon>
    </lineage>
</organism>
<proteinExistence type="predicted"/>
<dbReference type="AlphaFoldDB" id="A0A810L3M7"/>
<dbReference type="InterPro" id="IPR018961">
    <property type="entry name" value="DnaJ_homolog_subfam-C_membr-28"/>
</dbReference>
<feature type="domain" description="DnaJ homologue subfamily C member 28 conserved" evidence="2">
    <location>
        <begin position="9"/>
        <end position="79"/>
    </location>
</feature>
<gene>
    <name evidence="3" type="ORF">Asera_42680</name>
</gene>
<dbReference type="Proteomes" id="UP000680750">
    <property type="component" value="Chromosome"/>
</dbReference>
<dbReference type="Pfam" id="PF09350">
    <property type="entry name" value="DJC28_CD"/>
    <property type="match status" value="1"/>
</dbReference>
<evidence type="ECO:0000313" key="4">
    <source>
        <dbReference type="Proteomes" id="UP000680750"/>
    </source>
</evidence>
<name>A0A810L3M7_9ACTN</name>
<evidence type="ECO:0000256" key="1">
    <source>
        <dbReference type="SAM" id="MobiDB-lite"/>
    </source>
</evidence>
<protein>
    <recommendedName>
        <fullName evidence="2">DnaJ homologue subfamily C member 28 conserved domain-containing protein</fullName>
    </recommendedName>
</protein>
<evidence type="ECO:0000313" key="3">
    <source>
        <dbReference type="EMBL" id="BCJ30160.1"/>
    </source>
</evidence>
<reference evidence="3" key="1">
    <citation type="submission" date="2020-08" db="EMBL/GenBank/DDBJ databases">
        <title>Whole genome shotgun sequence of Actinocatenispora sera NBRC 101916.</title>
        <authorList>
            <person name="Komaki H."/>
            <person name="Tamura T."/>
        </authorList>
    </citation>
    <scope>NUCLEOTIDE SEQUENCE</scope>
    <source>
        <strain evidence="3">NBRC 101916</strain>
    </source>
</reference>
<sequence length="185" mass="20241">MDSSQYESLIDQQIREATERGEFADLPGSGKPLRNLDATKDELWWLREYMAREGLSSDALLPPALQLRREIERLPETVRSALSEQNVREAAAALNRRIADYLKAPSGPALPVAPVDPDAVVARWRADRAARSRRAATPAAQDAAAPDAAAPDAAAPEAVAPDAGAQPAAAQPSDRPWWRRRFRRS</sequence>
<evidence type="ECO:0000259" key="2">
    <source>
        <dbReference type="Pfam" id="PF09350"/>
    </source>
</evidence>
<dbReference type="EMBL" id="AP023354">
    <property type="protein sequence ID" value="BCJ30160.1"/>
    <property type="molecule type" value="Genomic_DNA"/>
</dbReference>
<dbReference type="KEGG" id="aser:Asera_42680"/>
<dbReference type="OrthoDB" id="3395286at2"/>